<dbReference type="InterPro" id="IPR057147">
    <property type="entry name" value="OB_DEPS-1_3rd"/>
</dbReference>
<dbReference type="Pfam" id="PF24339">
    <property type="entry name" value="OB_DEPS-1_3rd"/>
    <property type="match status" value="1"/>
</dbReference>
<evidence type="ECO:0000256" key="1">
    <source>
        <dbReference type="SAM" id="Phobius"/>
    </source>
</evidence>
<feature type="domain" description="P-granule-associated protein DEPS-1 second OB-fold" evidence="3">
    <location>
        <begin position="118"/>
        <end position="190"/>
    </location>
</feature>
<evidence type="ECO:0000259" key="2">
    <source>
        <dbReference type="Pfam" id="PF24339"/>
    </source>
</evidence>
<evidence type="ECO:0000313" key="5">
    <source>
        <dbReference type="Proteomes" id="UP000095283"/>
    </source>
</evidence>
<dbReference type="Pfam" id="PF24342">
    <property type="entry name" value="OB_DEPS-1_2nd"/>
    <property type="match status" value="1"/>
</dbReference>
<keyword evidence="1" id="KW-1133">Transmembrane helix</keyword>
<feature type="domain" description="P-granule-associated protein DEPS-1 first OB-fold" evidence="4">
    <location>
        <begin position="4"/>
        <end position="86"/>
    </location>
</feature>
<protein>
    <submittedName>
        <fullName evidence="6">Tudor domain-containing protein</fullName>
    </submittedName>
</protein>
<dbReference type="Proteomes" id="UP000095283">
    <property type="component" value="Unplaced"/>
</dbReference>
<evidence type="ECO:0000259" key="3">
    <source>
        <dbReference type="Pfam" id="PF24342"/>
    </source>
</evidence>
<reference evidence="6" key="1">
    <citation type="submission" date="2016-11" db="UniProtKB">
        <authorList>
            <consortium name="WormBaseParasite"/>
        </authorList>
    </citation>
    <scope>IDENTIFICATION</scope>
</reference>
<dbReference type="WBParaSite" id="Hba_07489">
    <property type="protein sequence ID" value="Hba_07489"/>
    <property type="gene ID" value="Hba_07489"/>
</dbReference>
<proteinExistence type="predicted"/>
<organism evidence="5 6">
    <name type="scientific">Heterorhabditis bacteriophora</name>
    <name type="common">Entomopathogenic nematode worm</name>
    <dbReference type="NCBI Taxonomy" id="37862"/>
    <lineage>
        <taxon>Eukaryota</taxon>
        <taxon>Metazoa</taxon>
        <taxon>Ecdysozoa</taxon>
        <taxon>Nematoda</taxon>
        <taxon>Chromadorea</taxon>
        <taxon>Rhabditida</taxon>
        <taxon>Rhabditina</taxon>
        <taxon>Rhabditomorpha</taxon>
        <taxon>Strongyloidea</taxon>
        <taxon>Heterorhabditidae</taxon>
        <taxon>Heterorhabditis</taxon>
    </lineage>
</organism>
<keyword evidence="5" id="KW-1185">Reference proteome</keyword>
<dbReference type="InterPro" id="IPR057139">
    <property type="entry name" value="OB_DEPS-1_1st"/>
</dbReference>
<sequence length="490" mass="56700">MSNCGFVLSDDMQLRGGVIRHYVLNTDANCILPIHQSAFRIGHEEAELDVATRKNLQRRLGRPLLFGDIIEWSDHQVNNHMIISFTKVSKLFKTQHVDGKSQFPVVNKCENQVKYSLHLKVLMEGVLSPEDSSRFWTIYFPNLSVKVTDIILESSISCAMLSNVLVLAWINISVNNDGRMFVEFDSFYKVPIEGQDKVASAPWNANLDKYSMVKVVTDIDTWDDMIVKPSTYRPKKSEWQKELFQRTGLLTGDRTIFCKDFPCYEFIIPLITEVDDQPPLEIGLSLISYSFIKLRDVCAYYKFHAFWNEYEKVYMVNEYRLKKDVVRHPLCPNGLLRITVKACDGYPGVYKNEQYGFLDDPKGVLALYHLSKYANSSVVVSVKDGGAVAECPFRFRIMEVLQDKARKLTKWTEEEKSILYIQIAVKNSKGIIVEDLTVFSKDHSELLFKLVLGVIFFIFNDMVMIPFCYYVHLSQEFFKLIFLFSFNNYK</sequence>
<accession>A0A1I7WQX3</accession>
<evidence type="ECO:0000313" key="6">
    <source>
        <dbReference type="WBParaSite" id="Hba_07489"/>
    </source>
</evidence>
<dbReference type="AlphaFoldDB" id="A0A1I7WQX3"/>
<keyword evidence="1" id="KW-0812">Transmembrane</keyword>
<name>A0A1I7WQX3_HETBA</name>
<feature type="transmembrane region" description="Helical" evidence="1">
    <location>
        <begin position="446"/>
        <end position="471"/>
    </location>
</feature>
<keyword evidence="1" id="KW-0472">Membrane</keyword>
<evidence type="ECO:0000259" key="4">
    <source>
        <dbReference type="Pfam" id="PF24343"/>
    </source>
</evidence>
<dbReference type="Pfam" id="PF24343">
    <property type="entry name" value="OB_DEPS-1_1st"/>
    <property type="match status" value="1"/>
</dbReference>
<feature type="domain" description="P-granule-associated protein DEPS-1 third OB-fold" evidence="2">
    <location>
        <begin position="241"/>
        <end position="320"/>
    </location>
</feature>
<dbReference type="InterPro" id="IPR057143">
    <property type="entry name" value="OB_DEPS-1_2nd"/>
</dbReference>